<name>A0A6J7PZA5_9ZZZZ</name>
<evidence type="ECO:0000313" key="9">
    <source>
        <dbReference type="EMBL" id="CAB5009069.1"/>
    </source>
</evidence>
<accession>A0A6J7PZA5</accession>
<dbReference type="EC" id="2.7.13.3" evidence="2"/>
<dbReference type="InterPro" id="IPR050482">
    <property type="entry name" value="Sensor_HK_TwoCompSys"/>
</dbReference>
<dbReference type="PANTHER" id="PTHR24421">
    <property type="entry name" value="NITRATE/NITRITE SENSOR PROTEIN NARX-RELATED"/>
    <property type="match status" value="1"/>
</dbReference>
<evidence type="ECO:0000256" key="7">
    <source>
        <dbReference type="ARBA" id="ARBA00022840"/>
    </source>
</evidence>
<protein>
    <recommendedName>
        <fullName evidence="2">histidine kinase</fullName>
        <ecNumber evidence="2">2.7.13.3</ecNumber>
    </recommendedName>
</protein>
<dbReference type="InterPro" id="IPR011712">
    <property type="entry name" value="Sig_transdc_His_kin_sub3_dim/P"/>
</dbReference>
<evidence type="ECO:0000256" key="6">
    <source>
        <dbReference type="ARBA" id="ARBA00022777"/>
    </source>
</evidence>
<evidence type="ECO:0000256" key="1">
    <source>
        <dbReference type="ARBA" id="ARBA00000085"/>
    </source>
</evidence>
<proteinExistence type="predicted"/>
<keyword evidence="5" id="KW-0547">Nucleotide-binding</keyword>
<dbReference type="Gene3D" id="3.30.565.10">
    <property type="entry name" value="Histidine kinase-like ATPase, C-terminal domain"/>
    <property type="match status" value="1"/>
</dbReference>
<evidence type="ECO:0000256" key="5">
    <source>
        <dbReference type="ARBA" id="ARBA00022741"/>
    </source>
</evidence>
<keyword evidence="3" id="KW-0597">Phosphoprotein</keyword>
<dbReference type="GO" id="GO:0005524">
    <property type="term" value="F:ATP binding"/>
    <property type="evidence" value="ECO:0007669"/>
    <property type="project" value="UniProtKB-KW"/>
</dbReference>
<evidence type="ECO:0000259" key="8">
    <source>
        <dbReference type="Pfam" id="PF07730"/>
    </source>
</evidence>
<gene>
    <name evidence="9" type="ORF">UFOPK4049_00928</name>
</gene>
<dbReference type="GO" id="GO:0000155">
    <property type="term" value="F:phosphorelay sensor kinase activity"/>
    <property type="evidence" value="ECO:0007669"/>
    <property type="project" value="InterPro"/>
</dbReference>
<evidence type="ECO:0000256" key="2">
    <source>
        <dbReference type="ARBA" id="ARBA00012438"/>
    </source>
</evidence>
<organism evidence="9">
    <name type="scientific">freshwater metagenome</name>
    <dbReference type="NCBI Taxonomy" id="449393"/>
    <lineage>
        <taxon>unclassified sequences</taxon>
        <taxon>metagenomes</taxon>
        <taxon>ecological metagenomes</taxon>
    </lineage>
</organism>
<evidence type="ECO:0000256" key="3">
    <source>
        <dbReference type="ARBA" id="ARBA00022553"/>
    </source>
</evidence>
<comment type="catalytic activity">
    <reaction evidence="1">
        <text>ATP + protein L-histidine = ADP + protein N-phospho-L-histidine.</text>
        <dbReference type="EC" id="2.7.13.3"/>
    </reaction>
</comment>
<feature type="domain" description="Signal transduction histidine kinase subgroup 3 dimerisation and phosphoacceptor" evidence="8">
    <location>
        <begin position="6"/>
        <end position="66"/>
    </location>
</feature>
<dbReference type="EMBL" id="CAFBPB010000124">
    <property type="protein sequence ID" value="CAB5009069.1"/>
    <property type="molecule type" value="Genomic_DNA"/>
</dbReference>
<dbReference type="Pfam" id="PF07730">
    <property type="entry name" value="HisKA_3"/>
    <property type="match status" value="1"/>
</dbReference>
<dbReference type="GO" id="GO:0046983">
    <property type="term" value="F:protein dimerization activity"/>
    <property type="evidence" value="ECO:0007669"/>
    <property type="project" value="InterPro"/>
</dbReference>
<sequence length="191" mass="21599">MSQQVRQEIARDLHDGFAQELTLIGYEVDSLIATNTDVGVRADLRQLRFQISSLLDRTRQELFSLHKISAEPFEVRLAALIDELRFPFQSSLSIDTSLLTDGTQDELFAILRELLTNLYKHGNPTQLTIALESTTTGWQLTFAADGSEEISFKPGHFGLIGIQERCAKLNADFHQEMRDDLLLTFITKVSK</sequence>
<dbReference type="InterPro" id="IPR036890">
    <property type="entry name" value="HATPase_C_sf"/>
</dbReference>
<keyword evidence="4" id="KW-0808">Transferase</keyword>
<dbReference type="GO" id="GO:0016020">
    <property type="term" value="C:membrane"/>
    <property type="evidence" value="ECO:0007669"/>
    <property type="project" value="InterPro"/>
</dbReference>
<dbReference type="Gene3D" id="1.20.5.1930">
    <property type="match status" value="1"/>
</dbReference>
<keyword evidence="7" id="KW-0067">ATP-binding</keyword>
<keyword evidence="6" id="KW-0418">Kinase</keyword>
<dbReference type="AlphaFoldDB" id="A0A6J7PZA5"/>
<reference evidence="9" key="1">
    <citation type="submission" date="2020-05" db="EMBL/GenBank/DDBJ databases">
        <authorList>
            <person name="Chiriac C."/>
            <person name="Salcher M."/>
            <person name="Ghai R."/>
            <person name="Kavagutti S V."/>
        </authorList>
    </citation>
    <scope>NUCLEOTIDE SEQUENCE</scope>
</reference>
<evidence type="ECO:0000256" key="4">
    <source>
        <dbReference type="ARBA" id="ARBA00022679"/>
    </source>
</evidence>
<dbReference type="PANTHER" id="PTHR24421:SF10">
    <property type="entry name" value="NITRATE_NITRITE SENSOR PROTEIN NARQ"/>
    <property type="match status" value="1"/>
</dbReference>